<comment type="caution">
    <text evidence="3">The sequence shown here is derived from an EMBL/GenBank/DDBJ whole genome shotgun (WGS) entry which is preliminary data.</text>
</comment>
<dbReference type="AlphaFoldDB" id="A0A242MAN8"/>
<accession>A0A242MAN8</accession>
<feature type="domain" description="DNA binding HTH" evidence="1">
    <location>
        <begin position="343"/>
        <end position="372"/>
    </location>
</feature>
<gene>
    <name evidence="3" type="ORF">PAMC26577_35870</name>
</gene>
<dbReference type="InterPro" id="IPR002197">
    <property type="entry name" value="HTH_Fis"/>
</dbReference>
<protein>
    <submittedName>
        <fullName evidence="3">Putative regulatory protein</fullName>
    </submittedName>
</protein>
<dbReference type="InterPro" id="IPR009057">
    <property type="entry name" value="Homeodomain-like_sf"/>
</dbReference>
<dbReference type="GO" id="GO:0043565">
    <property type="term" value="F:sequence-specific DNA binding"/>
    <property type="evidence" value="ECO:0007669"/>
    <property type="project" value="InterPro"/>
</dbReference>
<reference evidence="3 4" key="1">
    <citation type="submission" date="2017-03" db="EMBL/GenBank/DDBJ databases">
        <title>Genome analysis of strain PAMC 26577.</title>
        <authorList>
            <person name="Oh H.-M."/>
            <person name="Yang J.-A."/>
        </authorList>
    </citation>
    <scope>NUCLEOTIDE SEQUENCE [LARGE SCALE GENOMIC DNA]</scope>
    <source>
        <strain evidence="3 4">PAMC 26577</strain>
    </source>
</reference>
<organism evidence="3 4">
    <name type="scientific">Caballeronia sordidicola</name>
    <name type="common">Burkholderia sordidicola</name>
    <dbReference type="NCBI Taxonomy" id="196367"/>
    <lineage>
        <taxon>Bacteria</taxon>
        <taxon>Pseudomonadati</taxon>
        <taxon>Pseudomonadota</taxon>
        <taxon>Betaproteobacteria</taxon>
        <taxon>Burkholderiales</taxon>
        <taxon>Burkholderiaceae</taxon>
        <taxon>Caballeronia</taxon>
    </lineage>
</organism>
<evidence type="ECO:0000259" key="1">
    <source>
        <dbReference type="Pfam" id="PF02954"/>
    </source>
</evidence>
<evidence type="ECO:0000313" key="4">
    <source>
        <dbReference type="Proteomes" id="UP000195221"/>
    </source>
</evidence>
<dbReference type="Gene3D" id="1.10.10.60">
    <property type="entry name" value="Homeodomain-like"/>
    <property type="match status" value="1"/>
</dbReference>
<evidence type="ECO:0000313" key="3">
    <source>
        <dbReference type="EMBL" id="OTP67764.1"/>
    </source>
</evidence>
<dbReference type="InterPro" id="IPR024456">
    <property type="entry name" value="Integrase_catalytic_putative"/>
</dbReference>
<dbReference type="Pfam" id="PF02954">
    <property type="entry name" value="HTH_8"/>
    <property type="match status" value="1"/>
</dbReference>
<dbReference type="Pfam" id="PF12835">
    <property type="entry name" value="Integrase_1"/>
    <property type="match status" value="1"/>
</dbReference>
<dbReference type="RefSeq" id="WP_075358250.1">
    <property type="nucleotide sequence ID" value="NZ_MSRG01000025.1"/>
</dbReference>
<dbReference type="EMBL" id="NBTZ01000148">
    <property type="protein sequence ID" value="OTP67764.1"/>
    <property type="molecule type" value="Genomic_DNA"/>
</dbReference>
<dbReference type="Proteomes" id="UP000195221">
    <property type="component" value="Unassembled WGS sequence"/>
</dbReference>
<feature type="domain" description="Integrase catalytic" evidence="2">
    <location>
        <begin position="156"/>
        <end position="256"/>
    </location>
</feature>
<proteinExistence type="predicted"/>
<dbReference type="SUPFAM" id="SSF46689">
    <property type="entry name" value="Homeodomain-like"/>
    <property type="match status" value="1"/>
</dbReference>
<sequence>MAPIFDVSAVIHDYKLPLPFRIALECLLADNIERFHRRERITSKSLSAKSKEVRARAICRSFLELHMNGQPLRYPQNIKKSDVQILVTLWVRLGHSGGTIENKLTHLRALGEWIGTPELVGTLSDYIDRESHGLVRSHLASRDKSWDGSGVNAMLLIEQVARTNPNVAVQLKLQMAFGLKVEESFMLKPAQALRDKEFVNVMRGTIGGHARSVPIELQYAVLTEAARLSNKSTGTTMRQGLTTSQWRNVYYAVLNKHGIVNRMLGITSLGLRHQYLQDVYERSTSMAAPVKGTSERAERDSHRAAMRRVVQAAGLSREIKASRYLLIDRVRVAMPEVTAEQAQAALANALGIKSHAAKSLGISRQALYRRLENGSQAVSK</sequence>
<name>A0A242MAN8_CABSO</name>
<evidence type="ECO:0000259" key="2">
    <source>
        <dbReference type="Pfam" id="PF12835"/>
    </source>
</evidence>